<dbReference type="GO" id="GO:0016020">
    <property type="term" value="C:membrane"/>
    <property type="evidence" value="ECO:0007669"/>
    <property type="project" value="UniProtKB-SubCell"/>
</dbReference>
<keyword evidence="5 6" id="KW-0472">Membrane</keyword>
<feature type="transmembrane region" description="Helical" evidence="6">
    <location>
        <begin position="349"/>
        <end position="373"/>
    </location>
</feature>
<feature type="transmembrane region" description="Helical" evidence="6">
    <location>
        <begin position="79"/>
        <end position="105"/>
    </location>
</feature>
<evidence type="ECO:0000256" key="4">
    <source>
        <dbReference type="ARBA" id="ARBA00022989"/>
    </source>
</evidence>
<evidence type="ECO:0000256" key="6">
    <source>
        <dbReference type="SAM" id="Phobius"/>
    </source>
</evidence>
<comment type="subcellular location">
    <subcellularLocation>
        <location evidence="1">Membrane</location>
        <topology evidence="1">Multi-pass membrane protein</topology>
    </subcellularLocation>
</comment>
<keyword evidence="2" id="KW-0813">Transport</keyword>
<gene>
    <name evidence="8" type="ORF">BJ085DRAFT_12506</name>
</gene>
<dbReference type="PANTHER" id="PTHR23504">
    <property type="entry name" value="MAJOR FACILITATOR SUPERFAMILY DOMAIN-CONTAINING PROTEIN 10"/>
    <property type="match status" value="1"/>
</dbReference>
<feature type="transmembrane region" description="Helical" evidence="6">
    <location>
        <begin position="180"/>
        <end position="202"/>
    </location>
</feature>
<sequence>TPLPWRQVTVLLLFRISEPISFTVLFPFVYFMVRDFHVSDDPKEIGFYVGIVASVFSIAQLTTGMLWGFLSDRIGRRPILLMGVMGTVVCSVLFGLSKSLLWAVLVRILWGTLNGNASTSKTIMAEITDETNQAKGFSLLPMCWNLGSIMGPMIGGLLSNPVENIPSIFGDSVLFAEYPYLLPCLFCAVLSMGSWLMGFFFLEETLHKKLPQTRSGSLVSVPTYVGQFPQKVGLGLGGSPTLSLSSSSMSAASALVLACIAGYFGMSLLATILDDIYPIWSATEPELGGVGLSTQAIGFTLSISGLSVLFIQIVIYPKVQRVWGSLLCFRYGTLLYAGLALPIRTVTWIALIAALIARVCGSTFGFTSVNMLINNSVPNREALGTVNGFAQSVGSLARAIGPMLAGAAWSWSLVNG</sequence>
<dbReference type="Gene3D" id="1.20.1250.20">
    <property type="entry name" value="MFS general substrate transporter like domains"/>
    <property type="match status" value="1"/>
</dbReference>
<dbReference type="PROSITE" id="PS50850">
    <property type="entry name" value="MFS"/>
    <property type="match status" value="1"/>
</dbReference>
<evidence type="ECO:0000256" key="2">
    <source>
        <dbReference type="ARBA" id="ARBA00022448"/>
    </source>
</evidence>
<dbReference type="Pfam" id="PF07690">
    <property type="entry name" value="MFS_1"/>
    <property type="match status" value="1"/>
</dbReference>
<dbReference type="InterPro" id="IPR001958">
    <property type="entry name" value="Tet-R_TetA/multi-R_MdtG-like"/>
</dbReference>
<keyword evidence="9" id="KW-1185">Reference proteome</keyword>
<feature type="non-terminal residue" evidence="8">
    <location>
        <position position="1"/>
    </location>
</feature>
<name>A0A4V1J4R6_9FUNG</name>
<reference evidence="9" key="1">
    <citation type="journal article" date="2018" name="Nat. Microbiol.">
        <title>Leveraging single-cell genomics to expand the fungal tree of life.</title>
        <authorList>
            <person name="Ahrendt S.R."/>
            <person name="Quandt C.A."/>
            <person name="Ciobanu D."/>
            <person name="Clum A."/>
            <person name="Salamov A."/>
            <person name="Andreopoulos B."/>
            <person name="Cheng J.F."/>
            <person name="Woyke T."/>
            <person name="Pelin A."/>
            <person name="Henrissat B."/>
            <person name="Reynolds N.K."/>
            <person name="Benny G.L."/>
            <person name="Smith M.E."/>
            <person name="James T.Y."/>
            <person name="Grigoriev I.V."/>
        </authorList>
    </citation>
    <scope>NUCLEOTIDE SEQUENCE [LARGE SCALE GENOMIC DNA]</scope>
    <source>
        <strain evidence="9">RSA 468</strain>
    </source>
</reference>
<feature type="transmembrane region" description="Helical" evidence="6">
    <location>
        <begin position="251"/>
        <end position="273"/>
    </location>
</feature>
<evidence type="ECO:0000256" key="5">
    <source>
        <dbReference type="ARBA" id="ARBA00023136"/>
    </source>
</evidence>
<dbReference type="InterPro" id="IPR036259">
    <property type="entry name" value="MFS_trans_sf"/>
</dbReference>
<keyword evidence="4 6" id="KW-1133">Transmembrane helix</keyword>
<evidence type="ECO:0000313" key="9">
    <source>
        <dbReference type="Proteomes" id="UP000268162"/>
    </source>
</evidence>
<feature type="transmembrane region" description="Helical" evidence="6">
    <location>
        <begin position="293"/>
        <end position="315"/>
    </location>
</feature>
<dbReference type="PANTHER" id="PTHR23504:SF15">
    <property type="entry name" value="MAJOR FACILITATOR SUPERFAMILY (MFS) PROFILE DOMAIN-CONTAINING PROTEIN"/>
    <property type="match status" value="1"/>
</dbReference>
<accession>A0A4V1J4R6</accession>
<dbReference type="CDD" id="cd17330">
    <property type="entry name" value="MFS_SLC46_TetA_like"/>
    <property type="match status" value="1"/>
</dbReference>
<evidence type="ECO:0000256" key="1">
    <source>
        <dbReference type="ARBA" id="ARBA00004141"/>
    </source>
</evidence>
<proteinExistence type="predicted"/>
<dbReference type="AlphaFoldDB" id="A0A4V1J4R6"/>
<feature type="non-terminal residue" evidence="8">
    <location>
        <position position="416"/>
    </location>
</feature>
<evidence type="ECO:0000313" key="8">
    <source>
        <dbReference type="EMBL" id="RKP36489.1"/>
    </source>
</evidence>
<protein>
    <submittedName>
        <fullName evidence="8">Major facilitator superfamily domain-containing protein</fullName>
    </submittedName>
</protein>
<feature type="transmembrane region" description="Helical" evidence="6">
    <location>
        <begin position="12"/>
        <end position="33"/>
    </location>
</feature>
<dbReference type="InterPro" id="IPR020846">
    <property type="entry name" value="MFS_dom"/>
</dbReference>
<feature type="transmembrane region" description="Helical" evidence="6">
    <location>
        <begin position="322"/>
        <end position="343"/>
    </location>
</feature>
<evidence type="ECO:0000259" key="7">
    <source>
        <dbReference type="PROSITE" id="PS50850"/>
    </source>
</evidence>
<dbReference type="EMBL" id="ML002645">
    <property type="protein sequence ID" value="RKP36489.1"/>
    <property type="molecule type" value="Genomic_DNA"/>
</dbReference>
<dbReference type="PRINTS" id="PR01035">
    <property type="entry name" value="TCRTETA"/>
</dbReference>
<dbReference type="GO" id="GO:0022857">
    <property type="term" value="F:transmembrane transporter activity"/>
    <property type="evidence" value="ECO:0007669"/>
    <property type="project" value="InterPro"/>
</dbReference>
<evidence type="ECO:0000256" key="3">
    <source>
        <dbReference type="ARBA" id="ARBA00022692"/>
    </source>
</evidence>
<dbReference type="Proteomes" id="UP000268162">
    <property type="component" value="Unassembled WGS sequence"/>
</dbReference>
<organism evidence="8 9">
    <name type="scientific">Dimargaris cristalligena</name>
    <dbReference type="NCBI Taxonomy" id="215637"/>
    <lineage>
        <taxon>Eukaryota</taxon>
        <taxon>Fungi</taxon>
        <taxon>Fungi incertae sedis</taxon>
        <taxon>Zoopagomycota</taxon>
        <taxon>Kickxellomycotina</taxon>
        <taxon>Dimargaritomycetes</taxon>
        <taxon>Dimargaritales</taxon>
        <taxon>Dimargaritaceae</taxon>
        <taxon>Dimargaris</taxon>
    </lineage>
</organism>
<dbReference type="InterPro" id="IPR011701">
    <property type="entry name" value="MFS"/>
</dbReference>
<dbReference type="SUPFAM" id="SSF103473">
    <property type="entry name" value="MFS general substrate transporter"/>
    <property type="match status" value="1"/>
</dbReference>
<keyword evidence="3 6" id="KW-0812">Transmembrane</keyword>
<feature type="domain" description="Major facilitator superfamily (MFS) profile" evidence="7">
    <location>
        <begin position="7"/>
        <end position="416"/>
    </location>
</feature>
<feature type="transmembrane region" description="Helical" evidence="6">
    <location>
        <begin position="45"/>
        <end position="67"/>
    </location>
</feature>